<sequence>MATPIAYGPARVLPGEQIHVTTNPDTEPFWQAAREHRLTACQCSSCGKFRMPPSPYCPNCSSKEREWPTLAGTGKVFSFAICSRNPATGDEFVYVPVVVEIDGAGGTRLVGNLTGCNAEDVTIGMPVEIEWTAINDGWVLPNFRVA</sequence>
<feature type="domain" description="ChsH2 rubredoxin-like zinc ribbon" evidence="2">
    <location>
        <begin position="30"/>
        <end position="63"/>
    </location>
</feature>
<dbReference type="Proteomes" id="UP001267638">
    <property type="component" value="Unassembled WGS sequence"/>
</dbReference>
<keyword evidence="4" id="KW-1185">Reference proteome</keyword>
<dbReference type="InterPro" id="IPR012340">
    <property type="entry name" value="NA-bd_OB-fold"/>
</dbReference>
<dbReference type="Gene3D" id="6.10.30.10">
    <property type="match status" value="1"/>
</dbReference>
<dbReference type="PANTHER" id="PTHR34075:SF5">
    <property type="entry name" value="BLR3430 PROTEIN"/>
    <property type="match status" value="1"/>
</dbReference>
<dbReference type="EMBL" id="JAVDWV010000016">
    <property type="protein sequence ID" value="MDR7156481.1"/>
    <property type="molecule type" value="Genomic_DNA"/>
</dbReference>
<accession>A0ABU1X5S3</accession>
<dbReference type="InterPro" id="IPR052513">
    <property type="entry name" value="Thioester_dehydratase-like"/>
</dbReference>
<name>A0ABU1X5S3_SPHXE</name>
<evidence type="ECO:0000259" key="1">
    <source>
        <dbReference type="Pfam" id="PF01796"/>
    </source>
</evidence>
<evidence type="ECO:0000259" key="2">
    <source>
        <dbReference type="Pfam" id="PF12172"/>
    </source>
</evidence>
<dbReference type="SUPFAM" id="SSF50249">
    <property type="entry name" value="Nucleic acid-binding proteins"/>
    <property type="match status" value="1"/>
</dbReference>
<dbReference type="RefSeq" id="WP_310226821.1">
    <property type="nucleotide sequence ID" value="NZ_JAVDWV010000016.1"/>
</dbReference>
<evidence type="ECO:0000313" key="3">
    <source>
        <dbReference type="EMBL" id="MDR7156481.1"/>
    </source>
</evidence>
<dbReference type="PANTHER" id="PTHR34075">
    <property type="entry name" value="BLR3430 PROTEIN"/>
    <property type="match status" value="1"/>
</dbReference>
<dbReference type="Pfam" id="PF01796">
    <property type="entry name" value="OB_ChsH2_C"/>
    <property type="match status" value="1"/>
</dbReference>
<evidence type="ECO:0000313" key="4">
    <source>
        <dbReference type="Proteomes" id="UP001267638"/>
    </source>
</evidence>
<gene>
    <name evidence="3" type="ORF">J2W40_003325</name>
</gene>
<organism evidence="3 4">
    <name type="scientific">Sphingobium xenophagum</name>
    <dbReference type="NCBI Taxonomy" id="121428"/>
    <lineage>
        <taxon>Bacteria</taxon>
        <taxon>Pseudomonadati</taxon>
        <taxon>Pseudomonadota</taxon>
        <taxon>Alphaproteobacteria</taxon>
        <taxon>Sphingomonadales</taxon>
        <taxon>Sphingomonadaceae</taxon>
        <taxon>Sphingobium</taxon>
    </lineage>
</organism>
<dbReference type="Pfam" id="PF12172">
    <property type="entry name" value="zf-ChsH2"/>
    <property type="match status" value="1"/>
</dbReference>
<proteinExistence type="predicted"/>
<protein>
    <submittedName>
        <fullName evidence="3">OB-fold protein</fullName>
    </submittedName>
</protein>
<dbReference type="InterPro" id="IPR002878">
    <property type="entry name" value="ChsH2_C"/>
</dbReference>
<reference evidence="3 4" key="1">
    <citation type="submission" date="2023-07" db="EMBL/GenBank/DDBJ databases">
        <title>Sorghum-associated microbial communities from plants grown in Nebraska, USA.</title>
        <authorList>
            <person name="Schachtman D."/>
        </authorList>
    </citation>
    <scope>NUCLEOTIDE SEQUENCE [LARGE SCALE GENOMIC DNA]</scope>
    <source>
        <strain evidence="3 4">4256</strain>
    </source>
</reference>
<comment type="caution">
    <text evidence="3">The sequence shown here is derived from an EMBL/GenBank/DDBJ whole genome shotgun (WGS) entry which is preliminary data.</text>
</comment>
<dbReference type="InterPro" id="IPR022002">
    <property type="entry name" value="ChsH2_Znr"/>
</dbReference>
<feature type="domain" description="ChsH2 C-terminal OB-fold" evidence="1">
    <location>
        <begin position="67"/>
        <end position="131"/>
    </location>
</feature>